<feature type="compositionally biased region" description="Basic and acidic residues" evidence="1">
    <location>
        <begin position="19"/>
        <end position="28"/>
    </location>
</feature>
<evidence type="ECO:0000313" key="3">
    <source>
        <dbReference type="EMBL" id="KAA1129855.1"/>
    </source>
</evidence>
<dbReference type="AlphaFoldDB" id="A0A5B0RXQ4"/>
<dbReference type="EMBL" id="VDEP01000119">
    <property type="protein sequence ID" value="KAA1129855.1"/>
    <property type="molecule type" value="Genomic_DNA"/>
</dbReference>
<reference evidence="3 4" key="1">
    <citation type="submission" date="2019-05" db="EMBL/GenBank/DDBJ databases">
        <title>Emergence of the Ug99 lineage of the wheat stem rust pathogen through somatic hybridization.</title>
        <authorList>
            <person name="Li F."/>
            <person name="Upadhyaya N.M."/>
            <person name="Sperschneider J."/>
            <person name="Matny O."/>
            <person name="Nguyen-Phuc H."/>
            <person name="Mago R."/>
            <person name="Raley C."/>
            <person name="Miller M.E."/>
            <person name="Silverstein K.A.T."/>
            <person name="Henningsen E."/>
            <person name="Hirsch C.D."/>
            <person name="Visser B."/>
            <person name="Pretorius Z.A."/>
            <person name="Steffenson B.J."/>
            <person name="Schwessinger B."/>
            <person name="Dodds P.N."/>
            <person name="Figueroa M."/>
        </authorList>
    </citation>
    <scope>NUCLEOTIDE SEQUENCE [LARGE SCALE GENOMIC DNA]</scope>
    <source>
        <strain evidence="3 4">Ug99</strain>
    </source>
</reference>
<keyword evidence="2" id="KW-0812">Transmembrane</keyword>
<accession>A0A5B0RXQ4</accession>
<protein>
    <submittedName>
        <fullName evidence="3">Uncharacterized protein</fullName>
    </submittedName>
</protein>
<dbReference type="Proteomes" id="UP000325313">
    <property type="component" value="Unassembled WGS sequence"/>
</dbReference>
<evidence type="ECO:0000313" key="4">
    <source>
        <dbReference type="Proteomes" id="UP000325313"/>
    </source>
</evidence>
<proteinExistence type="predicted"/>
<feature type="compositionally biased region" description="Polar residues" evidence="1">
    <location>
        <begin position="29"/>
        <end position="52"/>
    </location>
</feature>
<evidence type="ECO:0000256" key="2">
    <source>
        <dbReference type="SAM" id="Phobius"/>
    </source>
</evidence>
<comment type="caution">
    <text evidence="3">The sequence shown here is derived from an EMBL/GenBank/DDBJ whole genome shotgun (WGS) entry which is preliminary data.</text>
</comment>
<feature type="region of interest" description="Disordered" evidence="1">
    <location>
        <begin position="19"/>
        <end position="54"/>
    </location>
</feature>
<sequence length="208" mass="23296">MAAQRVISLKPESGSCENARFRKDERDTNSLGGSNGTSTQLAKRRNPTSSSHLHFPKKRKTYIGLMAVLALMIALDSSPVAALTPQTCATHFFADPKTRPFAACGDAKGVDHPCHFDDCYDPQSGAKYEEFRFRKCYNDRVREYPTEVAPIQYYQYHKYGYVAVQSRANGHWYNCDYSANEVNSHVLYGSRSCQGIATLLLDLAKHLG</sequence>
<name>A0A5B0RXQ4_PUCGR</name>
<feature type="transmembrane region" description="Helical" evidence="2">
    <location>
        <begin position="62"/>
        <end position="83"/>
    </location>
</feature>
<organism evidence="3 4">
    <name type="scientific">Puccinia graminis f. sp. tritici</name>
    <dbReference type="NCBI Taxonomy" id="56615"/>
    <lineage>
        <taxon>Eukaryota</taxon>
        <taxon>Fungi</taxon>
        <taxon>Dikarya</taxon>
        <taxon>Basidiomycota</taxon>
        <taxon>Pucciniomycotina</taxon>
        <taxon>Pucciniomycetes</taxon>
        <taxon>Pucciniales</taxon>
        <taxon>Pucciniaceae</taxon>
        <taxon>Puccinia</taxon>
    </lineage>
</organism>
<evidence type="ECO:0000256" key="1">
    <source>
        <dbReference type="SAM" id="MobiDB-lite"/>
    </source>
</evidence>
<keyword evidence="2" id="KW-1133">Transmembrane helix</keyword>
<keyword evidence="2" id="KW-0472">Membrane</keyword>
<gene>
    <name evidence="3" type="ORF">PGTUg99_005611</name>
</gene>